<dbReference type="AlphaFoldDB" id="A0A183VB15"/>
<gene>
    <name evidence="2" type="ORF">TCNE_LOCUS17935</name>
</gene>
<proteinExistence type="predicted"/>
<dbReference type="Pfam" id="PF19438">
    <property type="entry name" value="LIN9_C"/>
    <property type="match status" value="1"/>
</dbReference>
<reference evidence="2 3" key="2">
    <citation type="submission" date="2018-11" db="EMBL/GenBank/DDBJ databases">
        <authorList>
            <consortium name="Pathogen Informatics"/>
        </authorList>
    </citation>
    <scope>NUCLEOTIDE SEQUENCE [LARGE SCALE GENOMIC DNA]</scope>
</reference>
<dbReference type="WBParaSite" id="TCNE_0001793901-mRNA-1">
    <property type="protein sequence ID" value="TCNE_0001793901-mRNA-1"/>
    <property type="gene ID" value="TCNE_0001793901"/>
</dbReference>
<dbReference type="Proteomes" id="UP000050794">
    <property type="component" value="Unassembled WGS sequence"/>
</dbReference>
<dbReference type="EMBL" id="UYWY01024954">
    <property type="protein sequence ID" value="VDM49256.1"/>
    <property type="molecule type" value="Genomic_DNA"/>
</dbReference>
<dbReference type="InterPro" id="IPR045831">
    <property type="entry name" value="LIN9_C"/>
</dbReference>
<evidence type="ECO:0000313" key="2">
    <source>
        <dbReference type="EMBL" id="VDM49256.1"/>
    </source>
</evidence>
<organism evidence="3 4">
    <name type="scientific">Toxocara canis</name>
    <name type="common">Canine roundworm</name>
    <dbReference type="NCBI Taxonomy" id="6265"/>
    <lineage>
        <taxon>Eukaryota</taxon>
        <taxon>Metazoa</taxon>
        <taxon>Ecdysozoa</taxon>
        <taxon>Nematoda</taxon>
        <taxon>Chromadorea</taxon>
        <taxon>Rhabditida</taxon>
        <taxon>Spirurina</taxon>
        <taxon>Ascaridomorpha</taxon>
        <taxon>Ascaridoidea</taxon>
        <taxon>Toxocaridae</taxon>
        <taxon>Toxocara</taxon>
    </lineage>
</organism>
<accession>A0A183VB15</accession>
<reference evidence="4" key="1">
    <citation type="submission" date="2016-06" db="UniProtKB">
        <authorList>
            <consortium name="WormBaseParasite"/>
        </authorList>
    </citation>
    <scope>IDENTIFICATION</scope>
</reference>
<name>A0A183VB15_TOXCA</name>
<protein>
    <submittedName>
        <fullName evidence="4">LIN9_C domain-containing protein</fullName>
    </submittedName>
</protein>
<evidence type="ECO:0000313" key="4">
    <source>
        <dbReference type="WBParaSite" id="TCNE_0001793901-mRNA-1"/>
    </source>
</evidence>
<evidence type="ECO:0000313" key="3">
    <source>
        <dbReference type="Proteomes" id="UP000050794"/>
    </source>
</evidence>
<evidence type="ECO:0000259" key="1">
    <source>
        <dbReference type="Pfam" id="PF19438"/>
    </source>
</evidence>
<feature type="domain" description="LIN-9 C-terminal" evidence="1">
    <location>
        <begin position="16"/>
        <end position="69"/>
    </location>
</feature>
<keyword evidence="3" id="KW-1185">Reference proteome</keyword>
<sequence length="73" mass="8084">MAFPGLPINMSLTFGKVRSLGQQRCTALDLSTLSESIADIRKQIFPSNAAAFQDYVEVHMKHVHNMMLNSGAF</sequence>